<protein>
    <recommendedName>
        <fullName evidence="6">Ribosomal protein S13</fullName>
    </recommendedName>
</protein>
<dbReference type="GO" id="GO:0015935">
    <property type="term" value="C:small ribosomal subunit"/>
    <property type="evidence" value="ECO:0007669"/>
    <property type="project" value="TreeGrafter"/>
</dbReference>
<dbReference type="PANTHER" id="PTHR10871">
    <property type="entry name" value="30S RIBOSOMAL PROTEIN S13/40S RIBOSOMAL PROTEIN S18"/>
    <property type="match status" value="1"/>
</dbReference>
<evidence type="ECO:0000313" key="4">
    <source>
        <dbReference type="EMBL" id="CAI0466582.1"/>
    </source>
</evidence>
<dbReference type="InterPro" id="IPR001892">
    <property type="entry name" value="Ribosomal_uS13"/>
</dbReference>
<evidence type="ECO:0000256" key="2">
    <source>
        <dbReference type="ARBA" id="ARBA00022980"/>
    </source>
</evidence>
<dbReference type="HAMAP" id="MF_01315">
    <property type="entry name" value="Ribosomal_uS13"/>
    <property type="match status" value="1"/>
</dbReference>
<dbReference type="InterPro" id="IPR027437">
    <property type="entry name" value="Rbsml_uS13_C"/>
</dbReference>
<sequence>MLGVGRSLSDVSQRLLRNLALRCQQVQCLRVGNAEIPNHKRLQISLQYIHGIGRSRAHQILVDLSVQNKLTKDLTGVELNALKEEVSKYLTGGDLKRCVSGDVQKLIDSGCYRGIRHVDMLPCRGQRTKTNARTRKGEQVTFAEVNSVIARWNF</sequence>
<dbReference type="AlphaFoldDB" id="A0AAV0P612"/>
<dbReference type="Proteomes" id="UP001154282">
    <property type="component" value="Unassembled WGS sequence"/>
</dbReference>
<reference evidence="4" key="1">
    <citation type="submission" date="2022-08" db="EMBL/GenBank/DDBJ databases">
        <authorList>
            <person name="Gutierrez-Valencia J."/>
        </authorList>
    </citation>
    <scope>NUCLEOTIDE SEQUENCE</scope>
</reference>
<dbReference type="SUPFAM" id="SSF46946">
    <property type="entry name" value="S13-like H2TH domain"/>
    <property type="match status" value="1"/>
</dbReference>
<dbReference type="Gene3D" id="4.10.910.10">
    <property type="entry name" value="30s ribosomal protein s13, domain 2"/>
    <property type="match status" value="1"/>
</dbReference>
<accession>A0AAV0P612</accession>
<keyword evidence="2" id="KW-0689">Ribosomal protein</keyword>
<evidence type="ECO:0000313" key="5">
    <source>
        <dbReference type="Proteomes" id="UP001154282"/>
    </source>
</evidence>
<evidence type="ECO:0008006" key="6">
    <source>
        <dbReference type="Google" id="ProtNLM"/>
    </source>
</evidence>
<name>A0AAV0P612_9ROSI</name>
<dbReference type="PROSITE" id="PS50159">
    <property type="entry name" value="RIBOSOMAL_S13_2"/>
    <property type="match status" value="1"/>
</dbReference>
<evidence type="ECO:0000256" key="3">
    <source>
        <dbReference type="ARBA" id="ARBA00023274"/>
    </source>
</evidence>
<dbReference type="GO" id="GO:0003723">
    <property type="term" value="F:RNA binding"/>
    <property type="evidence" value="ECO:0007669"/>
    <property type="project" value="InterPro"/>
</dbReference>
<evidence type="ECO:0000256" key="1">
    <source>
        <dbReference type="ARBA" id="ARBA00008080"/>
    </source>
</evidence>
<keyword evidence="3" id="KW-0687">Ribonucleoprotein</keyword>
<organism evidence="4 5">
    <name type="scientific">Linum tenue</name>
    <dbReference type="NCBI Taxonomy" id="586396"/>
    <lineage>
        <taxon>Eukaryota</taxon>
        <taxon>Viridiplantae</taxon>
        <taxon>Streptophyta</taxon>
        <taxon>Embryophyta</taxon>
        <taxon>Tracheophyta</taxon>
        <taxon>Spermatophyta</taxon>
        <taxon>Magnoliopsida</taxon>
        <taxon>eudicotyledons</taxon>
        <taxon>Gunneridae</taxon>
        <taxon>Pentapetalae</taxon>
        <taxon>rosids</taxon>
        <taxon>fabids</taxon>
        <taxon>Malpighiales</taxon>
        <taxon>Linaceae</taxon>
        <taxon>Linum</taxon>
    </lineage>
</organism>
<comment type="similarity">
    <text evidence="1">Belongs to the universal ribosomal protein uS13 family.</text>
</comment>
<dbReference type="FunFam" id="1.10.8.50:FF:000001">
    <property type="entry name" value="30S ribosomal protein S13"/>
    <property type="match status" value="1"/>
</dbReference>
<proteinExistence type="inferred from homology"/>
<dbReference type="PANTHER" id="PTHR10871:SF28">
    <property type="entry name" value="SMALL RIBOSOMAL SUBUNIT PROTEIN US13M"/>
    <property type="match status" value="1"/>
</dbReference>
<dbReference type="GO" id="GO:0005739">
    <property type="term" value="C:mitochondrion"/>
    <property type="evidence" value="ECO:0007669"/>
    <property type="project" value="TreeGrafter"/>
</dbReference>
<dbReference type="GO" id="GO:0006412">
    <property type="term" value="P:translation"/>
    <property type="evidence" value="ECO:0007669"/>
    <property type="project" value="InterPro"/>
</dbReference>
<keyword evidence="5" id="KW-1185">Reference proteome</keyword>
<dbReference type="InterPro" id="IPR010979">
    <property type="entry name" value="Ribosomal_uS13-like_H2TH"/>
</dbReference>
<dbReference type="Gene3D" id="1.10.8.50">
    <property type="match status" value="1"/>
</dbReference>
<comment type="caution">
    <text evidence="4">The sequence shown here is derived from an EMBL/GenBank/DDBJ whole genome shotgun (WGS) entry which is preliminary data.</text>
</comment>
<gene>
    <name evidence="4" type="ORF">LITE_LOCUS37094</name>
</gene>
<dbReference type="Pfam" id="PF00416">
    <property type="entry name" value="Ribosomal_S13"/>
    <property type="match status" value="1"/>
</dbReference>
<dbReference type="EMBL" id="CAMGYJ010000008">
    <property type="protein sequence ID" value="CAI0466582.1"/>
    <property type="molecule type" value="Genomic_DNA"/>
</dbReference>
<dbReference type="GO" id="GO:0003735">
    <property type="term" value="F:structural constituent of ribosome"/>
    <property type="evidence" value="ECO:0007669"/>
    <property type="project" value="InterPro"/>
</dbReference>